<accession>A0A3G7TJ99</accession>
<evidence type="ECO:0000313" key="2">
    <source>
        <dbReference type="Proteomes" id="UP000268048"/>
    </source>
</evidence>
<dbReference type="AlphaFoldDB" id="A0A3G7TJ99"/>
<reference evidence="1 2" key="1">
    <citation type="submission" date="2018-03" db="EMBL/GenBank/DDBJ databases">
        <title>Diversity of phytobeneficial traits revealed by whole-genome analysis of worldwide-isolated phenazine-producing Pseudomonas spp.</title>
        <authorList>
            <person name="Biessy A."/>
            <person name="Novinscak A."/>
            <person name="Blom J."/>
            <person name="Leger G."/>
            <person name="Thomashow L.S."/>
            <person name="Cazorla F.M."/>
            <person name="Josic D."/>
            <person name="Filion M."/>
        </authorList>
    </citation>
    <scope>NUCLEOTIDE SEQUENCE [LARGE SCALE GENOMIC DNA]</scope>
    <source>
        <strain evidence="1 2">B25</strain>
    </source>
</reference>
<gene>
    <name evidence="1" type="ORF">C4K04_1464</name>
</gene>
<dbReference type="EMBL" id="CP027753">
    <property type="protein sequence ID" value="AZE47154.1"/>
    <property type="molecule type" value="Genomic_DNA"/>
</dbReference>
<evidence type="ECO:0000313" key="1">
    <source>
        <dbReference type="EMBL" id="AZE47154.1"/>
    </source>
</evidence>
<name>A0A3G7TJ99_9PSED</name>
<proteinExistence type="predicted"/>
<organism evidence="1 2">
    <name type="scientific">Pseudomonas chlororaphis</name>
    <dbReference type="NCBI Taxonomy" id="587753"/>
    <lineage>
        <taxon>Bacteria</taxon>
        <taxon>Pseudomonadati</taxon>
        <taxon>Pseudomonadota</taxon>
        <taxon>Gammaproteobacteria</taxon>
        <taxon>Pseudomonadales</taxon>
        <taxon>Pseudomonadaceae</taxon>
        <taxon>Pseudomonas</taxon>
    </lineage>
</organism>
<dbReference type="Proteomes" id="UP000268048">
    <property type="component" value="Chromosome"/>
</dbReference>
<sequence>MDELSLDGRLDEFRAPIQISGSSLGDAAALKDDATDAPELPGYLVTDVSSVLHDGTWYHLGDEIFLSDKDARPLLARRIIEPSGSKK</sequence>
<protein>
    <submittedName>
        <fullName evidence="1">Uncharacterized protein</fullName>
    </submittedName>
</protein>